<name>A0A8K0IP12_COCNU</name>
<dbReference type="GO" id="GO:0004497">
    <property type="term" value="F:monooxygenase activity"/>
    <property type="evidence" value="ECO:0007669"/>
    <property type="project" value="InterPro"/>
</dbReference>
<reference evidence="4" key="1">
    <citation type="journal article" date="2017" name="Gigascience">
        <title>The genome draft of coconut (Cocos nucifera).</title>
        <authorList>
            <person name="Xiao Y."/>
            <person name="Xu P."/>
            <person name="Fan H."/>
            <person name="Baudouin L."/>
            <person name="Xia W."/>
            <person name="Bocs S."/>
            <person name="Xu J."/>
            <person name="Li Q."/>
            <person name="Guo A."/>
            <person name="Zhou L."/>
            <person name="Li J."/>
            <person name="Wu Y."/>
            <person name="Ma Z."/>
            <person name="Armero A."/>
            <person name="Issali A.E."/>
            <person name="Liu N."/>
            <person name="Peng M."/>
            <person name="Yang Y."/>
        </authorList>
    </citation>
    <scope>NUCLEOTIDE SEQUENCE</scope>
    <source>
        <tissue evidence="4">Spear leaf of Hainan Tall coconut</tissue>
    </source>
</reference>
<dbReference type="PANTHER" id="PTHR47955:SF14">
    <property type="entry name" value="OS01G0543600 PROTEIN"/>
    <property type="match status" value="1"/>
</dbReference>
<keyword evidence="3" id="KW-0408">Iron</keyword>
<organism evidence="4 5">
    <name type="scientific">Cocos nucifera</name>
    <name type="common">Coconut palm</name>
    <dbReference type="NCBI Taxonomy" id="13894"/>
    <lineage>
        <taxon>Eukaryota</taxon>
        <taxon>Viridiplantae</taxon>
        <taxon>Streptophyta</taxon>
        <taxon>Embryophyta</taxon>
        <taxon>Tracheophyta</taxon>
        <taxon>Spermatophyta</taxon>
        <taxon>Magnoliopsida</taxon>
        <taxon>Liliopsida</taxon>
        <taxon>Arecaceae</taxon>
        <taxon>Arecoideae</taxon>
        <taxon>Cocoseae</taxon>
        <taxon>Attaleinae</taxon>
        <taxon>Cocos</taxon>
    </lineage>
</organism>
<dbReference type="GO" id="GO:0005506">
    <property type="term" value="F:iron ion binding"/>
    <property type="evidence" value="ECO:0007669"/>
    <property type="project" value="InterPro"/>
</dbReference>
<evidence type="ECO:0000313" key="4">
    <source>
        <dbReference type="EMBL" id="KAG1363595.1"/>
    </source>
</evidence>
<evidence type="ECO:0000256" key="1">
    <source>
        <dbReference type="ARBA" id="ARBA00010617"/>
    </source>
</evidence>
<dbReference type="GO" id="GO:0020037">
    <property type="term" value="F:heme binding"/>
    <property type="evidence" value="ECO:0007669"/>
    <property type="project" value="InterPro"/>
</dbReference>
<evidence type="ECO:0000256" key="2">
    <source>
        <dbReference type="ARBA" id="ARBA00022723"/>
    </source>
</evidence>
<evidence type="ECO:0000256" key="3">
    <source>
        <dbReference type="ARBA" id="ARBA00023004"/>
    </source>
</evidence>
<dbReference type="EMBL" id="CM017882">
    <property type="protein sequence ID" value="KAG1363595.1"/>
    <property type="molecule type" value="Genomic_DNA"/>
</dbReference>
<proteinExistence type="inferred from homology"/>
<dbReference type="PANTHER" id="PTHR47955">
    <property type="entry name" value="CYTOCHROME P450 FAMILY 71 PROTEIN"/>
    <property type="match status" value="1"/>
</dbReference>
<dbReference type="SUPFAM" id="SSF48264">
    <property type="entry name" value="Cytochrome P450"/>
    <property type="match status" value="1"/>
</dbReference>
<evidence type="ECO:0000313" key="5">
    <source>
        <dbReference type="Proteomes" id="UP000797356"/>
    </source>
</evidence>
<dbReference type="InterPro" id="IPR001128">
    <property type="entry name" value="Cyt_P450"/>
</dbReference>
<dbReference type="Proteomes" id="UP000797356">
    <property type="component" value="Chromosome 11"/>
</dbReference>
<keyword evidence="2" id="KW-0479">Metal-binding</keyword>
<comment type="caution">
    <text evidence="4">The sequence shown here is derived from an EMBL/GenBank/DDBJ whole genome shotgun (WGS) entry which is preliminary data.</text>
</comment>
<dbReference type="InterPro" id="IPR036396">
    <property type="entry name" value="Cyt_P450_sf"/>
</dbReference>
<sequence>MLLRLGQVPTLVVSSAEMARETMRTHDHNFASRPSLKAAKDLLCGSMDIALAPYCDYWRQARKLCTLHLLSANKVHSFRLAREEEVAVMLRKISRACLSPDPVDLSEILFSFANDMLCRAVTGNFSRESGRNDLFRELIEENTYLLTGFHVEDFFPSLAWLEALFGLGARAKRNAERWNLVFDELIEGHDGRMKDGNKENNLADVLLCLQKDPGVEFAFTEEDIKAILMVSSLI</sequence>
<keyword evidence="5" id="KW-1185">Reference proteome</keyword>
<reference evidence="4" key="2">
    <citation type="submission" date="2019-07" db="EMBL/GenBank/DDBJ databases">
        <authorList>
            <person name="Yang Y."/>
            <person name="Bocs S."/>
            <person name="Baudouin L."/>
        </authorList>
    </citation>
    <scope>NUCLEOTIDE SEQUENCE</scope>
    <source>
        <tissue evidence="4">Spear leaf of Hainan Tall coconut</tissue>
    </source>
</reference>
<dbReference type="OrthoDB" id="1470350at2759"/>
<gene>
    <name evidence="4" type="ORF">COCNU_11G004220</name>
</gene>
<dbReference type="GO" id="GO:0016705">
    <property type="term" value="F:oxidoreductase activity, acting on paired donors, with incorporation or reduction of molecular oxygen"/>
    <property type="evidence" value="ECO:0007669"/>
    <property type="project" value="InterPro"/>
</dbReference>
<comment type="similarity">
    <text evidence="1">Belongs to the cytochrome P450 family.</text>
</comment>
<accession>A0A8K0IP12</accession>
<dbReference type="Gene3D" id="1.10.630.10">
    <property type="entry name" value="Cytochrome P450"/>
    <property type="match status" value="1"/>
</dbReference>
<dbReference type="AlphaFoldDB" id="A0A8K0IP12"/>
<dbReference type="Pfam" id="PF00067">
    <property type="entry name" value="p450"/>
    <property type="match status" value="1"/>
</dbReference>
<protein>
    <submittedName>
        <fullName evidence="4">Putative indole-2-monooxygenase</fullName>
    </submittedName>
</protein>